<dbReference type="Proteomes" id="UP001283361">
    <property type="component" value="Unassembled WGS sequence"/>
</dbReference>
<accession>A0AAE0YQX4</accession>
<gene>
    <name evidence="1" type="ORF">RRG08_024482</name>
</gene>
<reference evidence="1" key="1">
    <citation type="journal article" date="2023" name="G3 (Bethesda)">
        <title>A reference genome for the long-term kleptoplast-retaining sea slug Elysia crispata morphotype clarki.</title>
        <authorList>
            <person name="Eastman K.E."/>
            <person name="Pendleton A.L."/>
            <person name="Shaikh M.A."/>
            <person name="Suttiyut T."/>
            <person name="Ogas R."/>
            <person name="Tomko P."/>
            <person name="Gavelis G."/>
            <person name="Widhalm J.R."/>
            <person name="Wisecaver J.H."/>
        </authorList>
    </citation>
    <scope>NUCLEOTIDE SEQUENCE</scope>
    <source>
        <strain evidence="1">ECLA1</strain>
    </source>
</reference>
<organism evidence="1 2">
    <name type="scientific">Elysia crispata</name>
    <name type="common">lettuce slug</name>
    <dbReference type="NCBI Taxonomy" id="231223"/>
    <lineage>
        <taxon>Eukaryota</taxon>
        <taxon>Metazoa</taxon>
        <taxon>Spiralia</taxon>
        <taxon>Lophotrochozoa</taxon>
        <taxon>Mollusca</taxon>
        <taxon>Gastropoda</taxon>
        <taxon>Heterobranchia</taxon>
        <taxon>Euthyneura</taxon>
        <taxon>Panpulmonata</taxon>
        <taxon>Sacoglossa</taxon>
        <taxon>Placobranchoidea</taxon>
        <taxon>Plakobranchidae</taxon>
        <taxon>Elysia</taxon>
    </lineage>
</organism>
<keyword evidence="2" id="KW-1185">Reference proteome</keyword>
<proteinExistence type="predicted"/>
<evidence type="ECO:0000313" key="2">
    <source>
        <dbReference type="Proteomes" id="UP001283361"/>
    </source>
</evidence>
<sequence>MTLFRSTSRALVGVLTELWWAALATLGSKSKFQLTLSLIMFRCGSRANSNCYQGLSLDVQMWLKSEQQLLPKLVTRYSDVALE</sequence>
<dbReference type="AlphaFoldDB" id="A0AAE0YQX4"/>
<evidence type="ECO:0000313" key="1">
    <source>
        <dbReference type="EMBL" id="KAK3753208.1"/>
    </source>
</evidence>
<name>A0AAE0YQX4_9GAST</name>
<protein>
    <submittedName>
        <fullName evidence="1">Uncharacterized protein</fullName>
    </submittedName>
</protein>
<dbReference type="EMBL" id="JAWDGP010005718">
    <property type="protein sequence ID" value="KAK3753208.1"/>
    <property type="molecule type" value="Genomic_DNA"/>
</dbReference>
<comment type="caution">
    <text evidence="1">The sequence shown here is derived from an EMBL/GenBank/DDBJ whole genome shotgun (WGS) entry which is preliminary data.</text>
</comment>